<dbReference type="InterPro" id="IPR004014">
    <property type="entry name" value="ATPase_P-typ_cation-transptr_N"/>
</dbReference>
<sequence>MRPISYANLNTLVKSFTMMPKQIPPEMESHMSGQSNKPLSRPAHALPADTVAQELSTNPDTGLNASEASQRLVEYGANDLGEEEGVKPIKIFIAQICNCMTLVLILALAASFGIQAWIEGGALAIIILLNLVIGFFQDLQAARTVHSLKSLSQPTTNVFRDGKTLTIQTSEIVPGDIIDLKMGDSVPADIRLLEVANFESNEALLTGESLPVRKAPTFQFDDDTGPGDRLNVCYSSTIVTKGRGKGVVFATGAYTEIGAIAAALKDTGRKKREVTRDENGKASFGAHVTKWLLTVADIIGEFLGVNVGTPLQQKLSQLFLYVFAFAVVCAIIVLAANGFDPRKDVIIYAVATAVGTLPVSLILVLTITMAAGTKQMVGRKVVVRNMQSLEALGGVTNICSDKTGTLTQGKMVVKMAWLPGHGTYSVASTNEPYNPTVGDIDYTPVKPTELATPGEESKSHTINPLEEPNAIETLKHYLNIASLANLAVVKKGSKDGGPEEWLVQGDPTEIAIQVFVSRFNWNRMSLSSGPNSRWRQLVEFPFDSDVKKMSAVFQDTVSNELYIFTKGAVERVLSSCTYMEVSGDIVRLDAAAHESILQNMEGFARLGLRVLALASRSPVPVLPEDLSSVIDRSDFERDLVFRGLIGIYDPPRPETRDSVQMCQKAGISVHMLTGDHPETARAIAADVSIIPSQERMKMVRADIADTMVMAAHDFDHLSDAELDALPELPLVVARCSPTTKVRMIEALHRRGRYVAMTGDGVNDSPSLKHADVGIAMGLNGSDVAKESSDIILTDDNFASILNAIEEGRRIFDNIQKFILHVLAANFAFVICLLTGLAFKDENGVSVFFITPVEIIWMLLVAGAFTETGLGFEQASPDILRRPPHSLKYGVFTPEFLVDLVVYGILMLISILGSSVVVLYGFNSQGLGHDCNSTYSKSCETVFSARSTAFATMTWDFLLFAWQLVDFRRSFFAEIFEKGGSFKAWGQRLWKNPFLFWSVTLSFVFIPPTLYIPVINRVVFMHSPIDWEWGVIFIAVGVFFAGAEGYKWAKRVYFRQTVAKEFRNDISDVELYVFGRYMDGSGSSSESGHDGKKC</sequence>
<evidence type="ECO:0000256" key="12">
    <source>
        <dbReference type="ARBA" id="ARBA00022967"/>
    </source>
</evidence>
<feature type="domain" description="Cation-transporting P-type ATPase N-terminal" evidence="24">
    <location>
        <begin position="42"/>
        <end position="116"/>
    </location>
</feature>
<evidence type="ECO:0000256" key="2">
    <source>
        <dbReference type="ARBA" id="ARBA00004651"/>
    </source>
</evidence>
<evidence type="ECO:0000256" key="4">
    <source>
        <dbReference type="ARBA" id="ARBA00022475"/>
    </source>
</evidence>
<dbReference type="SFLD" id="SFLDG00002">
    <property type="entry name" value="C1.7:_P-type_atpase_like"/>
    <property type="match status" value="1"/>
</dbReference>
<keyword evidence="12" id="KW-1278">Translocase</keyword>
<evidence type="ECO:0000256" key="22">
    <source>
        <dbReference type="SAM" id="MobiDB-lite"/>
    </source>
</evidence>
<dbReference type="InterPro" id="IPR023214">
    <property type="entry name" value="HAD_sf"/>
</dbReference>
<dbReference type="FunFam" id="3.40.1110.10:FF:000039">
    <property type="entry name" value="Sodium P-type ATPase"/>
    <property type="match status" value="1"/>
</dbReference>
<evidence type="ECO:0000256" key="20">
    <source>
        <dbReference type="ARBA" id="ARBA00048599"/>
    </source>
</evidence>
<evidence type="ECO:0000256" key="13">
    <source>
        <dbReference type="ARBA" id="ARBA00022989"/>
    </source>
</evidence>
<dbReference type="Pfam" id="PF00122">
    <property type="entry name" value="E1-E2_ATPase"/>
    <property type="match status" value="1"/>
</dbReference>
<dbReference type="FunFam" id="1.20.1110.10:FF:000015">
    <property type="entry name" value="Sodium ion P-type ATPase"/>
    <property type="match status" value="1"/>
</dbReference>
<keyword evidence="11" id="KW-0630">Potassium</keyword>
<dbReference type="Pfam" id="PF13246">
    <property type="entry name" value="Cation_ATPase"/>
    <property type="match status" value="1"/>
</dbReference>
<keyword evidence="15" id="KW-0406">Ion transport</keyword>
<feature type="region of interest" description="Disordered" evidence="22">
    <location>
        <begin position="23"/>
        <end position="42"/>
    </location>
</feature>
<dbReference type="GO" id="GO:0005524">
    <property type="term" value="F:ATP binding"/>
    <property type="evidence" value="ECO:0007669"/>
    <property type="project" value="UniProtKB-KW"/>
</dbReference>
<feature type="transmembrane region" description="Helical" evidence="23">
    <location>
        <begin position="895"/>
        <end position="921"/>
    </location>
</feature>
<dbReference type="AlphaFoldDB" id="A0A2L2T9S2"/>
<keyword evidence="8" id="KW-0547">Nucleotide-binding</keyword>
<dbReference type="SUPFAM" id="SSF81665">
    <property type="entry name" value="Calcium ATPase, transmembrane domain M"/>
    <property type="match status" value="1"/>
</dbReference>
<feature type="transmembrane region" description="Helical" evidence="23">
    <location>
        <begin position="116"/>
        <end position="136"/>
    </location>
</feature>
<dbReference type="InterPro" id="IPR023298">
    <property type="entry name" value="ATPase_P-typ_TM_dom_sf"/>
</dbReference>
<evidence type="ECO:0000256" key="1">
    <source>
        <dbReference type="ARBA" id="ARBA00001946"/>
    </source>
</evidence>
<keyword evidence="3" id="KW-0813">Transport</keyword>
<dbReference type="SUPFAM" id="SSF81653">
    <property type="entry name" value="Calcium ATPase, transduction domain A"/>
    <property type="match status" value="1"/>
</dbReference>
<feature type="transmembrane region" description="Helical" evidence="23">
    <location>
        <begin position="345"/>
        <end position="370"/>
    </location>
</feature>
<name>A0A2L2T9S2_9HYPO</name>
<dbReference type="GO" id="GO:0046872">
    <property type="term" value="F:metal ion binding"/>
    <property type="evidence" value="ECO:0007669"/>
    <property type="project" value="UniProtKB-KW"/>
</dbReference>
<dbReference type="GO" id="GO:0006813">
    <property type="term" value="P:potassium ion transport"/>
    <property type="evidence" value="ECO:0007669"/>
    <property type="project" value="UniProtKB-KW"/>
</dbReference>
<dbReference type="GO" id="GO:0008554">
    <property type="term" value="F:P-type sodium transporter activity"/>
    <property type="evidence" value="ECO:0007669"/>
    <property type="project" value="UniProtKB-EC"/>
</dbReference>
<feature type="transmembrane region" description="Helical" evidence="23">
    <location>
        <begin position="844"/>
        <end position="864"/>
    </location>
</feature>
<reference evidence="26" key="1">
    <citation type="submission" date="2014-10" db="EMBL/GenBank/DDBJ databases">
        <authorList>
            <person name="King R."/>
        </authorList>
    </citation>
    <scope>NUCLEOTIDE SEQUENCE [LARGE SCALE GENOMIC DNA]</scope>
    <source>
        <strain evidence="26">A3/5</strain>
    </source>
</reference>
<feature type="transmembrane region" description="Helical" evidence="23">
    <location>
        <begin position="91"/>
        <end position="110"/>
    </location>
</feature>
<dbReference type="NCBIfam" id="TIGR01523">
    <property type="entry name" value="ATPase-IID_K-Na"/>
    <property type="match status" value="1"/>
</dbReference>
<evidence type="ECO:0000256" key="11">
    <source>
        <dbReference type="ARBA" id="ARBA00022958"/>
    </source>
</evidence>
<evidence type="ECO:0000256" key="3">
    <source>
        <dbReference type="ARBA" id="ARBA00022448"/>
    </source>
</evidence>
<keyword evidence="6 23" id="KW-0812">Transmembrane</keyword>
<evidence type="ECO:0000256" key="21">
    <source>
        <dbReference type="ARBA" id="ARBA00049499"/>
    </source>
</evidence>
<dbReference type="Gene3D" id="2.70.150.10">
    <property type="entry name" value="Calcium-transporting ATPase, cytoplasmic transduction domain A"/>
    <property type="match status" value="1"/>
</dbReference>
<accession>A0A2L2T9S2</accession>
<dbReference type="GO" id="GO:0005886">
    <property type="term" value="C:plasma membrane"/>
    <property type="evidence" value="ECO:0007669"/>
    <property type="project" value="UniProtKB-SubCell"/>
</dbReference>
<comment type="catalytic activity">
    <reaction evidence="21">
        <text>Na(+)(in) + ATP + H2O = Na(+)(out) + ADP + phosphate + H(+)</text>
        <dbReference type="Rhea" id="RHEA:14633"/>
        <dbReference type="ChEBI" id="CHEBI:15377"/>
        <dbReference type="ChEBI" id="CHEBI:15378"/>
        <dbReference type="ChEBI" id="CHEBI:29101"/>
        <dbReference type="ChEBI" id="CHEBI:30616"/>
        <dbReference type="ChEBI" id="CHEBI:43474"/>
        <dbReference type="ChEBI" id="CHEBI:456216"/>
        <dbReference type="EC" id="7.2.2.3"/>
    </reaction>
    <physiologicalReaction direction="left-to-right" evidence="21">
        <dbReference type="Rhea" id="RHEA:14634"/>
    </physiologicalReaction>
</comment>
<dbReference type="SFLD" id="SFLDF00027">
    <property type="entry name" value="p-type_atpase"/>
    <property type="match status" value="1"/>
</dbReference>
<dbReference type="FunFam" id="3.40.50.1000:FF:000047">
    <property type="entry name" value="Sodium P-type ATPase"/>
    <property type="match status" value="1"/>
</dbReference>
<keyword evidence="5" id="KW-0633">Potassium transport</keyword>
<protein>
    <recommendedName>
        <fullName evidence="19">P-type Na(+) transporter</fullName>
        <ecNumber evidence="19">7.2.2.3</ecNumber>
    </recommendedName>
</protein>
<dbReference type="PANTHER" id="PTHR42861">
    <property type="entry name" value="CALCIUM-TRANSPORTING ATPASE"/>
    <property type="match status" value="1"/>
</dbReference>
<dbReference type="EMBL" id="LN649229">
    <property type="protein sequence ID" value="CEI66609.1"/>
    <property type="molecule type" value="Genomic_DNA"/>
</dbReference>
<evidence type="ECO:0000256" key="14">
    <source>
        <dbReference type="ARBA" id="ARBA00023053"/>
    </source>
</evidence>
<organism evidence="25 26">
    <name type="scientific">Fusarium venenatum</name>
    <dbReference type="NCBI Taxonomy" id="56646"/>
    <lineage>
        <taxon>Eukaryota</taxon>
        <taxon>Fungi</taxon>
        <taxon>Dikarya</taxon>
        <taxon>Ascomycota</taxon>
        <taxon>Pezizomycotina</taxon>
        <taxon>Sordariomycetes</taxon>
        <taxon>Hypocreomycetidae</taxon>
        <taxon>Hypocreales</taxon>
        <taxon>Nectriaceae</taxon>
        <taxon>Fusarium</taxon>
    </lineage>
</organism>
<dbReference type="FunFam" id="3.40.50.1000:FF:000001">
    <property type="entry name" value="Phospholipid-transporting ATPase IC"/>
    <property type="match status" value="1"/>
</dbReference>
<dbReference type="PRINTS" id="PR00119">
    <property type="entry name" value="CATATPASE"/>
</dbReference>
<comment type="catalytic activity">
    <reaction evidence="20">
        <text>K(+)(in) + ATP + H2O = K(+)(out) + ADP + phosphate + H(+)</text>
        <dbReference type="Rhea" id="RHEA:75815"/>
        <dbReference type="ChEBI" id="CHEBI:15377"/>
        <dbReference type="ChEBI" id="CHEBI:15378"/>
        <dbReference type="ChEBI" id="CHEBI:29103"/>
        <dbReference type="ChEBI" id="CHEBI:30616"/>
        <dbReference type="ChEBI" id="CHEBI:43474"/>
        <dbReference type="ChEBI" id="CHEBI:456216"/>
    </reaction>
</comment>
<dbReference type="Gene3D" id="3.40.1110.10">
    <property type="entry name" value="Calcium-transporting ATPase, cytoplasmic domain N"/>
    <property type="match status" value="1"/>
</dbReference>
<dbReference type="InterPro" id="IPR018303">
    <property type="entry name" value="ATPase_P-typ_P_site"/>
</dbReference>
<dbReference type="InterPro" id="IPR008250">
    <property type="entry name" value="ATPase_P-typ_transduc_dom_A_sf"/>
</dbReference>
<dbReference type="InterPro" id="IPR059000">
    <property type="entry name" value="ATPase_P-type_domA"/>
</dbReference>
<evidence type="ECO:0000256" key="19">
    <source>
        <dbReference type="ARBA" id="ARBA00035029"/>
    </source>
</evidence>
<keyword evidence="26" id="KW-1185">Reference proteome</keyword>
<comment type="similarity">
    <text evidence="18">Belongs to the cation transport ATPase (P-type) (TC 3.A.3) family. Type IID subfamily.</text>
</comment>
<feature type="transmembrane region" description="Helical" evidence="23">
    <location>
        <begin position="993"/>
        <end position="1014"/>
    </location>
</feature>
<dbReference type="Gene3D" id="1.20.1110.10">
    <property type="entry name" value="Calcium-transporting ATPase, transmembrane domain"/>
    <property type="match status" value="2"/>
</dbReference>
<evidence type="ECO:0000256" key="7">
    <source>
        <dbReference type="ARBA" id="ARBA00022723"/>
    </source>
</evidence>
<evidence type="ECO:0000256" key="17">
    <source>
        <dbReference type="ARBA" id="ARBA00023201"/>
    </source>
</evidence>
<evidence type="ECO:0000256" key="10">
    <source>
        <dbReference type="ARBA" id="ARBA00022842"/>
    </source>
</evidence>
<dbReference type="Pfam" id="PF08282">
    <property type="entry name" value="Hydrolase_3"/>
    <property type="match status" value="1"/>
</dbReference>
<feature type="transmembrane region" description="Helical" evidence="23">
    <location>
        <begin position="1026"/>
        <end position="1045"/>
    </location>
</feature>
<comment type="subcellular location">
    <subcellularLocation>
        <location evidence="2">Cell membrane</location>
        <topology evidence="2">Multi-pass membrane protein</topology>
    </subcellularLocation>
</comment>
<dbReference type="SUPFAM" id="SSF56784">
    <property type="entry name" value="HAD-like"/>
    <property type="match status" value="1"/>
</dbReference>
<evidence type="ECO:0000256" key="23">
    <source>
        <dbReference type="SAM" id="Phobius"/>
    </source>
</evidence>
<evidence type="ECO:0000256" key="5">
    <source>
        <dbReference type="ARBA" id="ARBA00022538"/>
    </source>
</evidence>
<keyword evidence="16 23" id="KW-0472">Membrane</keyword>
<keyword evidence="17" id="KW-0739">Sodium transport</keyword>
<evidence type="ECO:0000256" key="18">
    <source>
        <dbReference type="ARBA" id="ARBA00035017"/>
    </source>
</evidence>
<keyword evidence="4" id="KW-1003">Cell membrane</keyword>
<dbReference type="InterPro" id="IPR001757">
    <property type="entry name" value="P_typ_ATPase"/>
</dbReference>
<dbReference type="PROSITE" id="PS00154">
    <property type="entry name" value="ATPASE_E1_E2"/>
    <property type="match status" value="1"/>
</dbReference>
<keyword evidence="7" id="KW-0479">Metal-binding</keyword>
<evidence type="ECO:0000256" key="8">
    <source>
        <dbReference type="ARBA" id="ARBA00022741"/>
    </source>
</evidence>
<keyword evidence="9" id="KW-0067">ATP-binding</keyword>
<dbReference type="Pfam" id="PF00690">
    <property type="entry name" value="Cation_ATPase_N"/>
    <property type="match status" value="1"/>
</dbReference>
<dbReference type="STRING" id="56646.A0A2L2T9S2"/>
<dbReference type="InterPro" id="IPR023299">
    <property type="entry name" value="ATPase_P-typ_cyto_dom_N"/>
</dbReference>
<evidence type="ECO:0000313" key="25">
    <source>
        <dbReference type="EMBL" id="CEI66609.1"/>
    </source>
</evidence>
<dbReference type="SMART" id="SM00831">
    <property type="entry name" value="Cation_ATPase_N"/>
    <property type="match status" value="1"/>
</dbReference>
<evidence type="ECO:0000256" key="16">
    <source>
        <dbReference type="ARBA" id="ARBA00023136"/>
    </source>
</evidence>
<comment type="cofactor">
    <cofactor evidence="1">
        <name>Mg(2+)</name>
        <dbReference type="ChEBI" id="CHEBI:18420"/>
    </cofactor>
</comment>
<evidence type="ECO:0000256" key="9">
    <source>
        <dbReference type="ARBA" id="ARBA00022840"/>
    </source>
</evidence>
<dbReference type="Pfam" id="PF00689">
    <property type="entry name" value="Cation_ATPase_C"/>
    <property type="match status" value="1"/>
</dbReference>
<keyword evidence="14" id="KW-0915">Sodium</keyword>
<dbReference type="Gene3D" id="3.40.50.1000">
    <property type="entry name" value="HAD superfamily/HAD-like"/>
    <property type="match status" value="1"/>
</dbReference>
<dbReference type="InterPro" id="IPR006414">
    <property type="entry name" value="P-type_ATPase_IID"/>
</dbReference>
<dbReference type="Proteomes" id="UP000245910">
    <property type="component" value="Chromosome I"/>
</dbReference>
<dbReference type="SUPFAM" id="SSF81660">
    <property type="entry name" value="Metal cation-transporting ATPase, ATP-binding domain N"/>
    <property type="match status" value="1"/>
</dbReference>
<dbReference type="NCBIfam" id="TIGR01494">
    <property type="entry name" value="ATPase_P-type"/>
    <property type="match status" value="2"/>
</dbReference>
<feature type="transmembrane region" description="Helical" evidence="23">
    <location>
        <begin position="817"/>
        <end position="838"/>
    </location>
</feature>
<keyword evidence="13 23" id="KW-1133">Transmembrane helix</keyword>
<evidence type="ECO:0000259" key="24">
    <source>
        <dbReference type="SMART" id="SM00831"/>
    </source>
</evidence>
<dbReference type="InterPro" id="IPR006068">
    <property type="entry name" value="ATPase_P-typ_cation-transptr_C"/>
</dbReference>
<evidence type="ECO:0000313" key="26">
    <source>
        <dbReference type="Proteomes" id="UP000245910"/>
    </source>
</evidence>
<dbReference type="GO" id="GO:0016887">
    <property type="term" value="F:ATP hydrolysis activity"/>
    <property type="evidence" value="ECO:0007669"/>
    <property type="project" value="InterPro"/>
</dbReference>
<dbReference type="EC" id="7.2.2.3" evidence="19"/>
<proteinExistence type="inferred from homology"/>
<dbReference type="SFLD" id="SFLDS00003">
    <property type="entry name" value="Haloacid_Dehalogenase"/>
    <property type="match status" value="1"/>
</dbReference>
<dbReference type="InterPro" id="IPR036412">
    <property type="entry name" value="HAD-like_sf"/>
</dbReference>
<feature type="transmembrane region" description="Helical" evidence="23">
    <location>
        <begin position="318"/>
        <end position="339"/>
    </location>
</feature>
<evidence type="ECO:0000256" key="15">
    <source>
        <dbReference type="ARBA" id="ARBA00023065"/>
    </source>
</evidence>
<evidence type="ECO:0000256" key="6">
    <source>
        <dbReference type="ARBA" id="ARBA00022692"/>
    </source>
</evidence>
<keyword evidence="10" id="KW-0460">Magnesium</keyword>
<dbReference type="InterPro" id="IPR044492">
    <property type="entry name" value="P_typ_ATPase_HD_dom"/>
</dbReference>